<feature type="compositionally biased region" description="Basic and acidic residues" evidence="1">
    <location>
        <begin position="134"/>
        <end position="145"/>
    </location>
</feature>
<proteinExistence type="predicted"/>
<sequence length="412" mass="46492">MINNSMVEPQISQKRLPRAFSDQKNFMALGQCPRARSAIFPSRVDTSDQPIQKRQRPTSTTAKEAHAETASDDAESKNPIGYWRKHQHWPRTYSDSEDKMGHLLARKKSTSALRRKSSALSISSSSTTPTPSDQKPREAKSAQYRDTRYEKLLKAKNSFCHEYESGAKDGTKALRRELLNTKQNTCCMIRTRNEARLMRDIIPLIVPSAEILAIQTVNEDWSDSIPAITTRPQPDYSVRFRENAFSADRLKFLEPFVGTLWDESYFVATWYMYFPFFTCEVKCGVATLDIADQQNAHSATLAVRAVVELVRLVTYKFTKNVYNNWMPDHFKCICSAIDGLPEGISFDVSQESELQFSSQTGLSQELEGHYLSQSEGSVSVAGQDGGVSIANTNGTTPNTSIPQSFKKPRRRL</sequence>
<organism evidence="3 4">
    <name type="scientific">Lentithecium fluviatile CBS 122367</name>
    <dbReference type="NCBI Taxonomy" id="1168545"/>
    <lineage>
        <taxon>Eukaryota</taxon>
        <taxon>Fungi</taxon>
        <taxon>Dikarya</taxon>
        <taxon>Ascomycota</taxon>
        <taxon>Pezizomycotina</taxon>
        <taxon>Dothideomycetes</taxon>
        <taxon>Pleosporomycetidae</taxon>
        <taxon>Pleosporales</taxon>
        <taxon>Massarineae</taxon>
        <taxon>Lentitheciaceae</taxon>
        <taxon>Lentithecium</taxon>
    </lineage>
</organism>
<feature type="compositionally biased region" description="Low complexity" evidence="1">
    <location>
        <begin position="118"/>
        <end position="132"/>
    </location>
</feature>
<feature type="region of interest" description="Disordered" evidence="1">
    <location>
        <begin position="108"/>
        <end position="145"/>
    </location>
</feature>
<dbReference type="Proteomes" id="UP000799291">
    <property type="component" value="Unassembled WGS sequence"/>
</dbReference>
<dbReference type="AlphaFoldDB" id="A0A6G1JLK1"/>
<name>A0A6G1JLK1_9PLEO</name>
<feature type="region of interest" description="Disordered" evidence="1">
    <location>
        <begin position="40"/>
        <end position="81"/>
    </location>
</feature>
<dbReference type="OrthoDB" id="5132737at2759"/>
<feature type="compositionally biased region" description="Polar residues" evidence="1">
    <location>
        <begin position="389"/>
        <end position="403"/>
    </location>
</feature>
<feature type="compositionally biased region" description="Polar residues" evidence="1">
    <location>
        <begin position="47"/>
        <end position="62"/>
    </location>
</feature>
<dbReference type="EMBL" id="MU005569">
    <property type="protein sequence ID" value="KAF2691447.1"/>
    <property type="molecule type" value="Genomic_DNA"/>
</dbReference>
<dbReference type="PANTHER" id="PTHR42470">
    <property type="entry name" value="VAST DOMAIN-CONTAINING PROTEIN"/>
    <property type="match status" value="1"/>
</dbReference>
<evidence type="ECO:0000313" key="3">
    <source>
        <dbReference type="EMBL" id="KAF2691447.1"/>
    </source>
</evidence>
<dbReference type="PANTHER" id="PTHR42470:SF2">
    <property type="match status" value="1"/>
</dbReference>
<dbReference type="Pfam" id="PF25545">
    <property type="entry name" value="DUF7924"/>
    <property type="match status" value="1"/>
</dbReference>
<feature type="region of interest" description="Disordered" evidence="1">
    <location>
        <begin position="382"/>
        <end position="412"/>
    </location>
</feature>
<reference evidence="3" key="1">
    <citation type="journal article" date="2020" name="Stud. Mycol.">
        <title>101 Dothideomycetes genomes: a test case for predicting lifestyles and emergence of pathogens.</title>
        <authorList>
            <person name="Haridas S."/>
            <person name="Albert R."/>
            <person name="Binder M."/>
            <person name="Bloem J."/>
            <person name="Labutti K."/>
            <person name="Salamov A."/>
            <person name="Andreopoulos B."/>
            <person name="Baker S."/>
            <person name="Barry K."/>
            <person name="Bills G."/>
            <person name="Bluhm B."/>
            <person name="Cannon C."/>
            <person name="Castanera R."/>
            <person name="Culley D."/>
            <person name="Daum C."/>
            <person name="Ezra D."/>
            <person name="Gonzalez J."/>
            <person name="Henrissat B."/>
            <person name="Kuo A."/>
            <person name="Liang C."/>
            <person name="Lipzen A."/>
            <person name="Lutzoni F."/>
            <person name="Magnuson J."/>
            <person name="Mondo S."/>
            <person name="Nolan M."/>
            <person name="Ohm R."/>
            <person name="Pangilinan J."/>
            <person name="Park H.-J."/>
            <person name="Ramirez L."/>
            <person name="Alfaro M."/>
            <person name="Sun H."/>
            <person name="Tritt A."/>
            <person name="Yoshinaga Y."/>
            <person name="Zwiers L.-H."/>
            <person name="Turgeon B."/>
            <person name="Goodwin S."/>
            <person name="Spatafora J."/>
            <person name="Crous P."/>
            <person name="Grigoriev I."/>
        </authorList>
    </citation>
    <scope>NUCLEOTIDE SEQUENCE</scope>
    <source>
        <strain evidence="3">CBS 122367</strain>
    </source>
</reference>
<keyword evidence="4" id="KW-1185">Reference proteome</keyword>
<dbReference type="InterPro" id="IPR057684">
    <property type="entry name" value="DUF7924"/>
</dbReference>
<accession>A0A6G1JLK1</accession>
<gene>
    <name evidence="3" type="ORF">K458DRAFT_473279</name>
</gene>
<feature type="domain" description="DUF7924" evidence="2">
    <location>
        <begin position="183"/>
        <end position="313"/>
    </location>
</feature>
<evidence type="ECO:0000259" key="2">
    <source>
        <dbReference type="Pfam" id="PF25545"/>
    </source>
</evidence>
<protein>
    <recommendedName>
        <fullName evidence="2">DUF7924 domain-containing protein</fullName>
    </recommendedName>
</protein>
<feature type="compositionally biased region" description="Basic residues" evidence="1">
    <location>
        <begin position="108"/>
        <end position="117"/>
    </location>
</feature>
<evidence type="ECO:0000313" key="4">
    <source>
        <dbReference type="Proteomes" id="UP000799291"/>
    </source>
</evidence>
<evidence type="ECO:0000256" key="1">
    <source>
        <dbReference type="SAM" id="MobiDB-lite"/>
    </source>
</evidence>